<organism evidence="2 3">
    <name type="scientific">Sphingomonas plantiphila</name>
    <dbReference type="NCBI Taxonomy" id="3163295"/>
    <lineage>
        <taxon>Bacteria</taxon>
        <taxon>Pseudomonadati</taxon>
        <taxon>Pseudomonadota</taxon>
        <taxon>Alphaproteobacteria</taxon>
        <taxon>Sphingomonadales</taxon>
        <taxon>Sphingomonadaceae</taxon>
        <taxon>Sphingomonas</taxon>
    </lineage>
</organism>
<evidence type="ECO:0000256" key="1">
    <source>
        <dbReference type="SAM" id="SignalP"/>
    </source>
</evidence>
<sequence>MAAIAWLAMALMGSGSPAALSCTVEGSLKAGLEPQAICRRFAEAMSAAGRAYVLKPAGSMRDGVRVAIRFERGDTVSATATIFRGGRAHPLETRLISSSDRPLGLDSIGLLARDVAQAVAKSD</sequence>
<proteinExistence type="predicted"/>
<gene>
    <name evidence="2" type="ORF">ABS767_05510</name>
</gene>
<feature type="chain" id="PRO_5046638522" evidence="1">
    <location>
        <begin position="19"/>
        <end position="123"/>
    </location>
</feature>
<evidence type="ECO:0000313" key="3">
    <source>
        <dbReference type="Proteomes" id="UP001629244"/>
    </source>
</evidence>
<keyword evidence="3" id="KW-1185">Reference proteome</keyword>
<keyword evidence="1" id="KW-0732">Signal</keyword>
<evidence type="ECO:0000313" key="2">
    <source>
        <dbReference type="EMBL" id="MFL9840414.1"/>
    </source>
</evidence>
<comment type="caution">
    <text evidence="2">The sequence shown here is derived from an EMBL/GenBank/DDBJ whole genome shotgun (WGS) entry which is preliminary data.</text>
</comment>
<dbReference type="Proteomes" id="UP001629244">
    <property type="component" value="Unassembled WGS sequence"/>
</dbReference>
<reference evidence="2 3" key="1">
    <citation type="submission" date="2024-06" db="EMBL/GenBank/DDBJ databases">
        <authorList>
            <person name="Kaempfer P."/>
            <person name="Viver T."/>
        </authorList>
    </citation>
    <scope>NUCLEOTIDE SEQUENCE [LARGE SCALE GENOMIC DNA]</scope>
    <source>
        <strain evidence="2 3">ST-64</strain>
    </source>
</reference>
<dbReference type="EMBL" id="JBELQC010000001">
    <property type="protein sequence ID" value="MFL9840414.1"/>
    <property type="molecule type" value="Genomic_DNA"/>
</dbReference>
<name>A0ABW8YJN6_9SPHN</name>
<dbReference type="RefSeq" id="WP_408077353.1">
    <property type="nucleotide sequence ID" value="NZ_JBELQC010000001.1"/>
</dbReference>
<protein>
    <submittedName>
        <fullName evidence="2">Uncharacterized protein</fullName>
    </submittedName>
</protein>
<feature type="signal peptide" evidence="1">
    <location>
        <begin position="1"/>
        <end position="18"/>
    </location>
</feature>
<accession>A0ABW8YJN6</accession>